<dbReference type="CDD" id="cd00338">
    <property type="entry name" value="Ser_Recombinase"/>
    <property type="match status" value="1"/>
</dbReference>
<dbReference type="Gene3D" id="3.90.1750.20">
    <property type="entry name" value="Putative Large Serine Recombinase, Chain B, Domain 2"/>
    <property type="match status" value="1"/>
</dbReference>
<proteinExistence type="predicted"/>
<feature type="domain" description="Resolvase/invertase-type recombinase catalytic" evidence="4">
    <location>
        <begin position="4"/>
        <end position="162"/>
    </location>
</feature>
<evidence type="ECO:0000259" key="5">
    <source>
        <dbReference type="PROSITE" id="PS51737"/>
    </source>
</evidence>
<dbReference type="RefSeq" id="WP_009849293.1">
    <property type="nucleotide sequence ID" value="NZ_DS022294.1"/>
</dbReference>
<dbReference type="OrthoDB" id="9791494at2"/>
<dbReference type="Proteomes" id="UP000005297">
    <property type="component" value="Unassembled WGS sequence"/>
</dbReference>
<evidence type="ECO:0000256" key="1">
    <source>
        <dbReference type="ARBA" id="ARBA00023125"/>
    </source>
</evidence>
<keyword evidence="3" id="KW-0175">Coiled coil</keyword>
<dbReference type="PANTHER" id="PTHR30461">
    <property type="entry name" value="DNA-INVERTASE FROM LAMBDOID PROPHAGE"/>
    <property type="match status" value="1"/>
</dbReference>
<dbReference type="InterPro" id="IPR038109">
    <property type="entry name" value="DNA_bind_recomb_sf"/>
</dbReference>
<gene>
    <name evidence="6" type="ORF">SPV1_08863</name>
</gene>
<keyword evidence="7" id="KW-1185">Reference proteome</keyword>
<dbReference type="STRING" id="314344.AL013_13715"/>
<name>Q0F092_9PROT</name>
<evidence type="ECO:0000313" key="7">
    <source>
        <dbReference type="Proteomes" id="UP000005297"/>
    </source>
</evidence>
<evidence type="ECO:0000313" key="6">
    <source>
        <dbReference type="EMBL" id="EAU54792.1"/>
    </source>
</evidence>
<protein>
    <recommendedName>
        <fullName evidence="8">Recombinase family protein</fullName>
    </recommendedName>
</protein>
<dbReference type="eggNOG" id="COG1961">
    <property type="taxonomic scope" value="Bacteria"/>
</dbReference>
<dbReference type="PANTHER" id="PTHR30461:SF2">
    <property type="entry name" value="SERINE RECOMBINASE PINE-RELATED"/>
    <property type="match status" value="1"/>
</dbReference>
<accession>Q0F092</accession>
<dbReference type="InterPro" id="IPR050639">
    <property type="entry name" value="SSR_resolvase"/>
</dbReference>
<sequence>MQKKAYSYIRFSSPQQLKGDSLRRQLEASRAYAEAHNMILDDSLRDIGVSAFKGKNATEGALKKFIELVEAGRIEKGSVLILESLDRLSRQQVFTALGLFSSILSAGIEIVTLADNQHYTAESINDVGQLMFSLISMSRSHEESAVKSKRLAASWENRRKLAIEGKRPMTGQCPRWLRLSDDKARFEVIEERAEIIRDIFRQSIAGTGQRKIAANLNERGVPTFNGGDMWHSSYIAKIIRSKSVIGEYQPKQKGEPIGEAIADYYPAVVSEELFYKAQSARVSRQNPASAGRKGLKFTNLFTGMCKCWACGTTYRLIRNGRLHMFRCNSNYMSNGCACDKRWRYREVEAAALVALSNKVDWFSALGGHTNNRQALESELSILRGRLADTEKQVERFAELFSMADGAMLTDARNRYMKAMQAADELRLAIESKEAELRTFSPVQERVDRLSAAIFDLRYRKKQDAALYELRARINAAFRDAGLCLYFFEQGVIYEVASTGQAGVIITEANREAEALLARAELVNHGLKGLKEALTCSTASSG</sequence>
<keyword evidence="1" id="KW-0238">DNA-binding</keyword>
<dbReference type="SMART" id="SM00857">
    <property type="entry name" value="Resolvase"/>
    <property type="match status" value="1"/>
</dbReference>
<dbReference type="InterPro" id="IPR011109">
    <property type="entry name" value="DNA_bind_recombinase_dom"/>
</dbReference>
<dbReference type="Pfam" id="PF07508">
    <property type="entry name" value="Recombinase"/>
    <property type="match status" value="1"/>
</dbReference>
<comment type="caution">
    <text evidence="6">The sequence shown here is derived from an EMBL/GenBank/DDBJ whole genome shotgun (WGS) entry which is preliminary data.</text>
</comment>
<dbReference type="GO" id="GO:0000150">
    <property type="term" value="F:DNA strand exchange activity"/>
    <property type="evidence" value="ECO:0007669"/>
    <property type="project" value="InterPro"/>
</dbReference>
<dbReference type="PROSITE" id="PS51737">
    <property type="entry name" value="RECOMBINASE_DNA_BIND"/>
    <property type="match status" value="1"/>
</dbReference>
<dbReference type="InterPro" id="IPR036162">
    <property type="entry name" value="Resolvase-like_N_sf"/>
</dbReference>
<evidence type="ECO:0000259" key="4">
    <source>
        <dbReference type="PROSITE" id="PS51736"/>
    </source>
</evidence>
<feature type="coiled-coil region" evidence="3">
    <location>
        <begin position="372"/>
        <end position="435"/>
    </location>
</feature>
<dbReference type="InParanoid" id="Q0F092"/>
<evidence type="ECO:0000256" key="3">
    <source>
        <dbReference type="SAM" id="Coils"/>
    </source>
</evidence>
<dbReference type="EMBL" id="AATS01000005">
    <property type="protein sequence ID" value="EAU54792.1"/>
    <property type="molecule type" value="Genomic_DNA"/>
</dbReference>
<reference evidence="6 7" key="1">
    <citation type="submission" date="2006-09" db="EMBL/GenBank/DDBJ databases">
        <authorList>
            <person name="Emerson D."/>
            <person name="Ferriera S."/>
            <person name="Johnson J."/>
            <person name="Kravitz S."/>
            <person name="Halpern A."/>
            <person name="Remington K."/>
            <person name="Beeson K."/>
            <person name="Tran B."/>
            <person name="Rogers Y.-H."/>
            <person name="Friedman R."/>
            <person name="Venter J.C."/>
        </authorList>
    </citation>
    <scope>NUCLEOTIDE SEQUENCE [LARGE SCALE GENOMIC DNA]</scope>
    <source>
        <strain evidence="6 7">PV-1</strain>
    </source>
</reference>
<evidence type="ECO:0008006" key="8">
    <source>
        <dbReference type="Google" id="ProtNLM"/>
    </source>
</evidence>
<dbReference type="FunCoup" id="Q0F092">
    <property type="interactions" value="12"/>
</dbReference>
<dbReference type="PROSITE" id="PS51736">
    <property type="entry name" value="RECOMBINASES_3"/>
    <property type="match status" value="1"/>
</dbReference>
<keyword evidence="2" id="KW-0233">DNA recombination</keyword>
<evidence type="ECO:0000256" key="2">
    <source>
        <dbReference type="ARBA" id="ARBA00023172"/>
    </source>
</evidence>
<dbReference type="GO" id="GO:0003677">
    <property type="term" value="F:DNA binding"/>
    <property type="evidence" value="ECO:0007669"/>
    <property type="project" value="UniProtKB-KW"/>
</dbReference>
<organism evidence="6 7">
    <name type="scientific">Mariprofundus ferrooxydans PV-1</name>
    <dbReference type="NCBI Taxonomy" id="314345"/>
    <lineage>
        <taxon>Bacteria</taxon>
        <taxon>Pseudomonadati</taxon>
        <taxon>Pseudomonadota</taxon>
        <taxon>Candidatius Mariprofundia</taxon>
        <taxon>Mariprofundales</taxon>
        <taxon>Mariprofundaceae</taxon>
        <taxon>Mariprofundus</taxon>
    </lineage>
</organism>
<dbReference type="AlphaFoldDB" id="Q0F092"/>
<dbReference type="SUPFAM" id="SSF53041">
    <property type="entry name" value="Resolvase-like"/>
    <property type="match status" value="1"/>
</dbReference>
<dbReference type="Gene3D" id="3.40.50.1390">
    <property type="entry name" value="Resolvase, N-terminal catalytic domain"/>
    <property type="match status" value="1"/>
</dbReference>
<feature type="domain" description="Recombinase" evidence="5">
    <location>
        <begin position="174"/>
        <end position="288"/>
    </location>
</feature>
<dbReference type="Pfam" id="PF00239">
    <property type="entry name" value="Resolvase"/>
    <property type="match status" value="1"/>
</dbReference>
<dbReference type="InterPro" id="IPR006119">
    <property type="entry name" value="Resolv_N"/>
</dbReference>
<dbReference type="HOGENOM" id="CLU_030020_2_0_0"/>